<keyword evidence="3" id="KW-1185">Reference proteome</keyword>
<feature type="compositionally biased region" description="Polar residues" evidence="1">
    <location>
        <begin position="10"/>
        <end position="20"/>
    </location>
</feature>
<name>A0AAN6MNJ4_9PEZI</name>
<evidence type="ECO:0000313" key="3">
    <source>
        <dbReference type="Proteomes" id="UP001303889"/>
    </source>
</evidence>
<reference evidence="2" key="2">
    <citation type="submission" date="2023-05" db="EMBL/GenBank/DDBJ databases">
        <authorList>
            <consortium name="Lawrence Berkeley National Laboratory"/>
            <person name="Steindorff A."/>
            <person name="Hensen N."/>
            <person name="Bonometti L."/>
            <person name="Westerberg I."/>
            <person name="Brannstrom I.O."/>
            <person name="Guillou S."/>
            <person name="Cros-Aarteil S."/>
            <person name="Calhoun S."/>
            <person name="Haridas S."/>
            <person name="Kuo A."/>
            <person name="Mondo S."/>
            <person name="Pangilinan J."/>
            <person name="Riley R."/>
            <person name="Labutti K."/>
            <person name="Andreopoulos B."/>
            <person name="Lipzen A."/>
            <person name="Chen C."/>
            <person name="Yanf M."/>
            <person name="Daum C."/>
            <person name="Ng V."/>
            <person name="Clum A."/>
            <person name="Ohm R."/>
            <person name="Martin F."/>
            <person name="Silar P."/>
            <person name="Natvig D."/>
            <person name="Lalanne C."/>
            <person name="Gautier V."/>
            <person name="Ament-Velasquez S.L."/>
            <person name="Kruys A."/>
            <person name="Hutchinson M.I."/>
            <person name="Powell A.J."/>
            <person name="Barry K."/>
            <person name="Miller A.N."/>
            <person name="Grigoriev I.V."/>
            <person name="Debuchy R."/>
            <person name="Gladieux P."/>
            <person name="Thoren M.H."/>
            <person name="Johannesson H."/>
        </authorList>
    </citation>
    <scope>NUCLEOTIDE SEQUENCE</scope>
    <source>
        <strain evidence="2">CBS 103.79</strain>
    </source>
</reference>
<comment type="caution">
    <text evidence="2">The sequence shown here is derived from an EMBL/GenBank/DDBJ whole genome shotgun (WGS) entry which is preliminary data.</text>
</comment>
<feature type="compositionally biased region" description="Low complexity" evidence="1">
    <location>
        <begin position="26"/>
        <end position="39"/>
    </location>
</feature>
<gene>
    <name evidence="2" type="ORF">C8A05DRAFT_32755</name>
</gene>
<organism evidence="2 3">
    <name type="scientific">Staphylotrichum tortipilum</name>
    <dbReference type="NCBI Taxonomy" id="2831512"/>
    <lineage>
        <taxon>Eukaryota</taxon>
        <taxon>Fungi</taxon>
        <taxon>Dikarya</taxon>
        <taxon>Ascomycota</taxon>
        <taxon>Pezizomycotina</taxon>
        <taxon>Sordariomycetes</taxon>
        <taxon>Sordariomycetidae</taxon>
        <taxon>Sordariales</taxon>
        <taxon>Chaetomiaceae</taxon>
        <taxon>Staphylotrichum</taxon>
    </lineage>
</organism>
<evidence type="ECO:0000256" key="1">
    <source>
        <dbReference type="SAM" id="MobiDB-lite"/>
    </source>
</evidence>
<sequence length="250" mass="26047">MPPTTTTSPDQQSGGESSESLPPDPDTSADTTTTTAAAAESVLEAQAVESSTSAATAPQRAGPRLLLDPNGLYVILSTQPEGGSAKLDWSLYLHRPVPPSTPEESSSSGGGAAGGEGEGEPGEGEGGGLIFRITADAQGQWSYAPASIGSTMTDAAETVAAVKVASVEPLLHEPLRERVAQVPRENTERYGPLDGRAWVLRAMDELDDGGYIQIVPGKTVHEIQAEVVFHAETAFLVGRARVQSSQYCFV</sequence>
<dbReference type="Proteomes" id="UP001303889">
    <property type="component" value="Unassembled WGS sequence"/>
</dbReference>
<dbReference type="AlphaFoldDB" id="A0AAN6MNJ4"/>
<protein>
    <submittedName>
        <fullName evidence="2">Uncharacterized protein</fullName>
    </submittedName>
</protein>
<accession>A0AAN6MNJ4</accession>
<reference evidence="2" key="1">
    <citation type="journal article" date="2023" name="Mol. Phylogenet. Evol.">
        <title>Genome-scale phylogeny and comparative genomics of the fungal order Sordariales.</title>
        <authorList>
            <person name="Hensen N."/>
            <person name="Bonometti L."/>
            <person name="Westerberg I."/>
            <person name="Brannstrom I.O."/>
            <person name="Guillou S."/>
            <person name="Cros-Aarteil S."/>
            <person name="Calhoun S."/>
            <person name="Haridas S."/>
            <person name="Kuo A."/>
            <person name="Mondo S."/>
            <person name="Pangilinan J."/>
            <person name="Riley R."/>
            <person name="LaButti K."/>
            <person name="Andreopoulos B."/>
            <person name="Lipzen A."/>
            <person name="Chen C."/>
            <person name="Yan M."/>
            <person name="Daum C."/>
            <person name="Ng V."/>
            <person name="Clum A."/>
            <person name="Steindorff A."/>
            <person name="Ohm R.A."/>
            <person name="Martin F."/>
            <person name="Silar P."/>
            <person name="Natvig D.O."/>
            <person name="Lalanne C."/>
            <person name="Gautier V."/>
            <person name="Ament-Velasquez S.L."/>
            <person name="Kruys A."/>
            <person name="Hutchinson M.I."/>
            <person name="Powell A.J."/>
            <person name="Barry K."/>
            <person name="Miller A.N."/>
            <person name="Grigoriev I.V."/>
            <person name="Debuchy R."/>
            <person name="Gladieux P."/>
            <person name="Hiltunen Thoren M."/>
            <person name="Johannesson H."/>
        </authorList>
    </citation>
    <scope>NUCLEOTIDE SEQUENCE</scope>
    <source>
        <strain evidence="2">CBS 103.79</strain>
    </source>
</reference>
<proteinExistence type="predicted"/>
<feature type="region of interest" description="Disordered" evidence="1">
    <location>
        <begin position="1"/>
        <end position="65"/>
    </location>
</feature>
<feature type="region of interest" description="Disordered" evidence="1">
    <location>
        <begin position="95"/>
        <end position="128"/>
    </location>
</feature>
<evidence type="ECO:0000313" key="2">
    <source>
        <dbReference type="EMBL" id="KAK3903509.1"/>
    </source>
</evidence>
<dbReference type="EMBL" id="MU855444">
    <property type="protein sequence ID" value="KAK3903509.1"/>
    <property type="molecule type" value="Genomic_DNA"/>
</dbReference>